<accession>A0AA39Q2G7</accession>
<keyword evidence="1" id="KW-1133">Transmembrane helix</keyword>
<gene>
    <name evidence="2" type="ORF">EDD18DRAFT_1356500</name>
</gene>
<sequence length="163" mass="18797">MNLGVISRDTTAATLTFVVYLDLNRCWKMSSPVVLIVHTALASIDLTNYDPEQSKLMDEQCILRSVYHQHLQQMRDSLLAMPLILNLTILTELLTHFKYHKAETGEFKLLYSVLLLLLYMLKALLIKPGRFNHHALKRALWQWLLDVFKIVAVLIQEFCASLA</sequence>
<dbReference type="Proteomes" id="UP001175228">
    <property type="component" value="Unassembled WGS sequence"/>
</dbReference>
<feature type="transmembrane region" description="Helical" evidence="1">
    <location>
        <begin position="109"/>
        <end position="126"/>
    </location>
</feature>
<dbReference type="GO" id="GO:0004512">
    <property type="term" value="F:inositol-3-phosphate synthase activity"/>
    <property type="evidence" value="ECO:0007669"/>
    <property type="project" value="InterPro"/>
</dbReference>
<evidence type="ECO:0000256" key="1">
    <source>
        <dbReference type="SAM" id="Phobius"/>
    </source>
</evidence>
<protein>
    <submittedName>
        <fullName evidence="2">Uncharacterized protein</fullName>
    </submittedName>
</protein>
<keyword evidence="1" id="KW-0472">Membrane</keyword>
<comment type="caution">
    <text evidence="2">The sequence shown here is derived from an EMBL/GenBank/DDBJ whole genome shotgun (WGS) entry which is preliminary data.</text>
</comment>
<dbReference type="SUPFAM" id="SSF51735">
    <property type="entry name" value="NAD(P)-binding Rossmann-fold domains"/>
    <property type="match status" value="1"/>
</dbReference>
<dbReference type="AlphaFoldDB" id="A0AA39Q2G7"/>
<dbReference type="InterPro" id="IPR002587">
    <property type="entry name" value="Myo-inos-1-P_Synthase"/>
</dbReference>
<proteinExistence type="predicted"/>
<feature type="transmembrane region" description="Helical" evidence="1">
    <location>
        <begin position="78"/>
        <end position="97"/>
    </location>
</feature>
<dbReference type="Pfam" id="PF07994">
    <property type="entry name" value="NAD_binding_5"/>
    <property type="match status" value="1"/>
</dbReference>
<dbReference type="InterPro" id="IPR036291">
    <property type="entry name" value="NAD(P)-bd_dom_sf"/>
</dbReference>
<dbReference type="GO" id="GO:0006021">
    <property type="term" value="P:inositol biosynthetic process"/>
    <property type="evidence" value="ECO:0007669"/>
    <property type="project" value="InterPro"/>
</dbReference>
<keyword evidence="3" id="KW-1185">Reference proteome</keyword>
<evidence type="ECO:0000313" key="2">
    <source>
        <dbReference type="EMBL" id="KAK0493568.1"/>
    </source>
</evidence>
<reference evidence="2" key="1">
    <citation type="submission" date="2023-06" db="EMBL/GenBank/DDBJ databases">
        <authorList>
            <consortium name="Lawrence Berkeley National Laboratory"/>
            <person name="Ahrendt S."/>
            <person name="Sahu N."/>
            <person name="Indic B."/>
            <person name="Wong-Bajracharya J."/>
            <person name="Merenyi Z."/>
            <person name="Ke H.-M."/>
            <person name="Monk M."/>
            <person name="Kocsube S."/>
            <person name="Drula E."/>
            <person name="Lipzen A."/>
            <person name="Balint B."/>
            <person name="Henrissat B."/>
            <person name="Andreopoulos B."/>
            <person name="Martin F.M."/>
            <person name="Harder C.B."/>
            <person name="Rigling D."/>
            <person name="Ford K.L."/>
            <person name="Foster G.D."/>
            <person name="Pangilinan J."/>
            <person name="Papanicolaou A."/>
            <person name="Barry K."/>
            <person name="LaButti K."/>
            <person name="Viragh M."/>
            <person name="Koriabine M."/>
            <person name="Yan M."/>
            <person name="Riley R."/>
            <person name="Champramary S."/>
            <person name="Plett K.L."/>
            <person name="Tsai I.J."/>
            <person name="Slot J."/>
            <person name="Sipos G."/>
            <person name="Plett J."/>
            <person name="Nagy L.G."/>
            <person name="Grigoriev I.V."/>
        </authorList>
    </citation>
    <scope>NUCLEOTIDE SEQUENCE</scope>
    <source>
        <strain evidence="2">HWK02</strain>
    </source>
</reference>
<dbReference type="GO" id="GO:0008654">
    <property type="term" value="P:phospholipid biosynthetic process"/>
    <property type="evidence" value="ECO:0007669"/>
    <property type="project" value="InterPro"/>
</dbReference>
<organism evidence="2 3">
    <name type="scientific">Armillaria luteobubalina</name>
    <dbReference type="NCBI Taxonomy" id="153913"/>
    <lineage>
        <taxon>Eukaryota</taxon>
        <taxon>Fungi</taxon>
        <taxon>Dikarya</taxon>
        <taxon>Basidiomycota</taxon>
        <taxon>Agaricomycotina</taxon>
        <taxon>Agaricomycetes</taxon>
        <taxon>Agaricomycetidae</taxon>
        <taxon>Agaricales</taxon>
        <taxon>Marasmiineae</taxon>
        <taxon>Physalacriaceae</taxon>
        <taxon>Armillaria</taxon>
    </lineage>
</organism>
<name>A0AA39Q2G7_9AGAR</name>
<dbReference type="EMBL" id="JAUEPU010000024">
    <property type="protein sequence ID" value="KAK0493568.1"/>
    <property type="molecule type" value="Genomic_DNA"/>
</dbReference>
<dbReference type="Gene3D" id="3.30.2360.10">
    <property type="entry name" value="Glyceraldehyde-3-phosphate dehydrogenase-like domain"/>
    <property type="match status" value="1"/>
</dbReference>
<evidence type="ECO:0000313" key="3">
    <source>
        <dbReference type="Proteomes" id="UP001175228"/>
    </source>
</evidence>
<keyword evidence="1" id="KW-0812">Transmembrane</keyword>